<comment type="similarity">
    <text evidence="1">Belongs to the glutaminase PdxT/SNO family.</text>
</comment>
<evidence type="ECO:0000256" key="3">
    <source>
        <dbReference type="ARBA" id="ARBA00022801"/>
    </source>
</evidence>
<dbReference type="OrthoDB" id="2039at2759"/>
<dbReference type="GO" id="GO:0016829">
    <property type="term" value="F:lyase activity"/>
    <property type="evidence" value="ECO:0007669"/>
    <property type="project" value="UniProtKB-KW"/>
</dbReference>
<dbReference type="PANTHER" id="PTHR31559:SF0">
    <property type="entry name" value="PYRIDOXAL 5'-PHOSPHATE SYNTHASE SUBUNIT SNO1-RELATED"/>
    <property type="match status" value="1"/>
</dbReference>
<evidence type="ECO:0000313" key="9">
    <source>
        <dbReference type="EMBL" id="KIO29168.1"/>
    </source>
</evidence>
<accession>A0A0C3L5R1</accession>
<dbReference type="Gene3D" id="3.40.50.880">
    <property type="match status" value="1"/>
</dbReference>
<comment type="catalytic activity">
    <reaction evidence="6">
        <text>L-glutamine + H2O = L-glutamate + NH4(+)</text>
        <dbReference type="Rhea" id="RHEA:15889"/>
        <dbReference type="ChEBI" id="CHEBI:15377"/>
        <dbReference type="ChEBI" id="CHEBI:28938"/>
        <dbReference type="ChEBI" id="CHEBI:29985"/>
        <dbReference type="ChEBI" id="CHEBI:58359"/>
        <dbReference type="EC" id="3.5.1.2"/>
    </reaction>
</comment>
<evidence type="ECO:0000256" key="8">
    <source>
        <dbReference type="PIRSR" id="PIRSR005639-2"/>
    </source>
</evidence>
<dbReference type="PROSITE" id="PS51273">
    <property type="entry name" value="GATASE_TYPE_1"/>
    <property type="match status" value="1"/>
</dbReference>
<dbReference type="GO" id="GO:1903600">
    <property type="term" value="C:glutaminase complex"/>
    <property type="evidence" value="ECO:0007669"/>
    <property type="project" value="TreeGrafter"/>
</dbReference>
<dbReference type="InterPro" id="IPR021196">
    <property type="entry name" value="PdxT/SNO_CS"/>
</dbReference>
<dbReference type="PANTHER" id="PTHR31559">
    <property type="entry name" value="PYRIDOXAL 5'-PHOSPHATE SYNTHASE SUBUNIT SNO"/>
    <property type="match status" value="1"/>
</dbReference>
<reference evidence="10" key="2">
    <citation type="submission" date="2015-01" db="EMBL/GenBank/DDBJ databases">
        <title>Evolutionary Origins and Diversification of the Mycorrhizal Mutualists.</title>
        <authorList>
            <consortium name="DOE Joint Genome Institute"/>
            <consortium name="Mycorrhizal Genomics Consortium"/>
            <person name="Kohler A."/>
            <person name="Kuo A."/>
            <person name="Nagy L.G."/>
            <person name="Floudas D."/>
            <person name="Copeland A."/>
            <person name="Barry K.W."/>
            <person name="Cichocki N."/>
            <person name="Veneault-Fourrey C."/>
            <person name="LaButti K."/>
            <person name="Lindquist E.A."/>
            <person name="Lipzen A."/>
            <person name="Lundell T."/>
            <person name="Morin E."/>
            <person name="Murat C."/>
            <person name="Riley R."/>
            <person name="Ohm R."/>
            <person name="Sun H."/>
            <person name="Tunlid A."/>
            <person name="Henrissat B."/>
            <person name="Grigoriev I.V."/>
            <person name="Hibbett D.S."/>
            <person name="Martin F."/>
        </authorList>
    </citation>
    <scope>NUCLEOTIDE SEQUENCE [LARGE SCALE GENOMIC DNA]</scope>
    <source>
        <strain evidence="10">MUT 4182</strain>
    </source>
</reference>
<keyword evidence="4" id="KW-0315">Glutamine amidotransferase</keyword>
<feature type="binding site" evidence="8">
    <location>
        <begin position="149"/>
        <end position="150"/>
    </location>
    <ligand>
        <name>L-glutamine</name>
        <dbReference type="ChEBI" id="CHEBI:58359"/>
    </ligand>
</feature>
<proteinExistence type="inferred from homology"/>
<evidence type="ECO:0000313" key="10">
    <source>
        <dbReference type="Proteomes" id="UP000054248"/>
    </source>
</evidence>
<evidence type="ECO:0000256" key="6">
    <source>
        <dbReference type="ARBA" id="ARBA00049534"/>
    </source>
</evidence>
<dbReference type="EC" id="3.5.1.2" evidence="2"/>
<name>A0A0C3L5R1_9AGAM</name>
<dbReference type="GO" id="GO:0042823">
    <property type="term" value="P:pyridoxal phosphate biosynthetic process"/>
    <property type="evidence" value="ECO:0007669"/>
    <property type="project" value="InterPro"/>
</dbReference>
<dbReference type="PROSITE" id="PS51130">
    <property type="entry name" value="PDXT_SNO_2"/>
    <property type="match status" value="1"/>
</dbReference>
<evidence type="ECO:0000256" key="7">
    <source>
        <dbReference type="PIRSR" id="PIRSR005639-1"/>
    </source>
</evidence>
<dbReference type="GO" id="GO:0008614">
    <property type="term" value="P:pyridoxine metabolic process"/>
    <property type="evidence" value="ECO:0007669"/>
    <property type="project" value="TreeGrafter"/>
</dbReference>
<reference evidence="9 10" key="1">
    <citation type="submission" date="2014-04" db="EMBL/GenBank/DDBJ databases">
        <authorList>
            <consortium name="DOE Joint Genome Institute"/>
            <person name="Kuo A."/>
            <person name="Girlanda M."/>
            <person name="Perotto S."/>
            <person name="Kohler A."/>
            <person name="Nagy L.G."/>
            <person name="Floudas D."/>
            <person name="Copeland A."/>
            <person name="Barry K.W."/>
            <person name="Cichocki N."/>
            <person name="Veneault-Fourrey C."/>
            <person name="LaButti K."/>
            <person name="Lindquist E.A."/>
            <person name="Lipzen A."/>
            <person name="Lundell T."/>
            <person name="Morin E."/>
            <person name="Murat C."/>
            <person name="Sun H."/>
            <person name="Tunlid A."/>
            <person name="Henrissat B."/>
            <person name="Grigoriev I.V."/>
            <person name="Hibbett D.S."/>
            <person name="Martin F."/>
            <person name="Nordberg H.P."/>
            <person name="Cantor M.N."/>
            <person name="Hua S.X."/>
        </authorList>
    </citation>
    <scope>NUCLEOTIDE SEQUENCE [LARGE SCALE GENOMIC DNA]</scope>
    <source>
        <strain evidence="9 10">MUT 4182</strain>
    </source>
</reference>
<evidence type="ECO:0000256" key="4">
    <source>
        <dbReference type="ARBA" id="ARBA00022962"/>
    </source>
</evidence>
<dbReference type="NCBIfam" id="TIGR03800">
    <property type="entry name" value="PLP_synth_Pdx2"/>
    <property type="match status" value="1"/>
</dbReference>
<gene>
    <name evidence="9" type="ORF">M407DRAFT_242738</name>
</gene>
<dbReference type="HAMAP" id="MF_01615">
    <property type="entry name" value="PdxT"/>
    <property type="match status" value="1"/>
</dbReference>
<dbReference type="AlphaFoldDB" id="A0A0C3L5R1"/>
<protein>
    <recommendedName>
        <fullName evidence="2">glutaminase</fullName>
        <ecNumber evidence="2">3.5.1.2</ecNumber>
    </recommendedName>
</protein>
<dbReference type="GO" id="GO:0004359">
    <property type="term" value="F:glutaminase activity"/>
    <property type="evidence" value="ECO:0007669"/>
    <property type="project" value="UniProtKB-EC"/>
</dbReference>
<dbReference type="GO" id="GO:0005829">
    <property type="term" value="C:cytosol"/>
    <property type="evidence" value="ECO:0007669"/>
    <property type="project" value="TreeGrafter"/>
</dbReference>
<dbReference type="CDD" id="cd01749">
    <property type="entry name" value="GATase1_PB"/>
    <property type="match status" value="1"/>
</dbReference>
<dbReference type="STRING" id="1051891.A0A0C3L5R1"/>
<organism evidence="9 10">
    <name type="scientific">Tulasnella calospora MUT 4182</name>
    <dbReference type="NCBI Taxonomy" id="1051891"/>
    <lineage>
        <taxon>Eukaryota</taxon>
        <taxon>Fungi</taxon>
        <taxon>Dikarya</taxon>
        <taxon>Basidiomycota</taxon>
        <taxon>Agaricomycotina</taxon>
        <taxon>Agaricomycetes</taxon>
        <taxon>Cantharellales</taxon>
        <taxon>Tulasnellaceae</taxon>
        <taxon>Tulasnella</taxon>
    </lineage>
</organism>
<dbReference type="HOGENOM" id="CLU_069674_0_0_1"/>
<feature type="binding site" evidence="8">
    <location>
        <position position="118"/>
    </location>
    <ligand>
        <name>L-glutamine</name>
        <dbReference type="ChEBI" id="CHEBI:58359"/>
    </ligand>
</feature>
<dbReference type="Pfam" id="PF01174">
    <property type="entry name" value="SNO"/>
    <property type="match status" value="2"/>
</dbReference>
<feature type="active site" description="Nucleophile" evidence="7">
    <location>
        <position position="88"/>
    </location>
</feature>
<dbReference type="PROSITE" id="PS01236">
    <property type="entry name" value="PDXT_SNO_1"/>
    <property type="match status" value="1"/>
</dbReference>
<dbReference type="SUPFAM" id="SSF52317">
    <property type="entry name" value="Class I glutamine amidotransferase-like"/>
    <property type="match status" value="1"/>
</dbReference>
<evidence type="ECO:0000256" key="5">
    <source>
        <dbReference type="ARBA" id="ARBA00023239"/>
    </source>
</evidence>
<feature type="binding site" evidence="8">
    <location>
        <begin position="59"/>
        <end position="61"/>
    </location>
    <ligand>
        <name>L-glutamine</name>
        <dbReference type="ChEBI" id="CHEBI:58359"/>
    </ligand>
</feature>
<keyword evidence="3" id="KW-0378">Hydrolase</keyword>
<feature type="active site" description="Charge relay system" evidence="7">
    <location>
        <position position="238"/>
    </location>
</feature>
<sequence>MNKITVGVLALQGGFHEHLNTLAKLKVADSSAAYVTIVPQAVKTPEDLSLCDALIIPGGESTTIALLARLSGLLELLKEYEKPIWGTCAGAILLSRQVVGTKKGGQEVLAKMDVKVGRNGWGSQVESFEADLTVKGMKDESRPFKGVFIRAPVILSLLPTTPGQPPVEIVARLPDEITPSHESAPFSAVDALGICVPSTPGYLPTPPNEREVSAQPEDLRHLVALRQGNHLLTTFHPELTRDDRFHELFVREFVLPSLPEAKE</sequence>
<keyword evidence="10" id="KW-1185">Reference proteome</keyword>
<dbReference type="EMBL" id="KN822986">
    <property type="protein sequence ID" value="KIO29168.1"/>
    <property type="molecule type" value="Genomic_DNA"/>
</dbReference>
<dbReference type="PIRSF" id="PIRSF005639">
    <property type="entry name" value="Glut_amidoT_SNO"/>
    <property type="match status" value="1"/>
</dbReference>
<dbReference type="Proteomes" id="UP000054248">
    <property type="component" value="Unassembled WGS sequence"/>
</dbReference>
<feature type="active site" description="Charge relay system" evidence="7">
    <location>
        <position position="236"/>
    </location>
</feature>
<keyword evidence="5" id="KW-0456">Lyase</keyword>
<dbReference type="InterPro" id="IPR002161">
    <property type="entry name" value="PdxT/SNO"/>
</dbReference>
<evidence type="ECO:0000256" key="2">
    <source>
        <dbReference type="ARBA" id="ARBA00012918"/>
    </source>
</evidence>
<dbReference type="InterPro" id="IPR029062">
    <property type="entry name" value="Class_I_gatase-like"/>
</dbReference>
<evidence type="ECO:0000256" key="1">
    <source>
        <dbReference type="ARBA" id="ARBA00008345"/>
    </source>
</evidence>